<keyword evidence="1" id="KW-1133">Transmembrane helix</keyword>
<dbReference type="PIRSF" id="PIRSF018266">
    <property type="entry name" value="FecR"/>
    <property type="match status" value="1"/>
</dbReference>
<evidence type="ECO:0000259" key="2">
    <source>
        <dbReference type="Pfam" id="PF04773"/>
    </source>
</evidence>
<sequence>MERNNQMKELIVKYLINELSEEECSLLVEWINSNEENRHYFNNIKDTWHLTAVKLTEQVSGETEWQTFKETIAARDAKVIAIDEQPMHDYALAEEESSGFKRNIYRRMWLVAAAVAVALFIGLGWNYLFTGNAQPEVVTKTGTADEAVKPVVQREVNTTDREKNITLADGSMIVLFNNSEITYEKDFARRQIQLTGKALFRVAKDAARPFTVESGAIATTALGTEFTVTAYAGKEQLTVRLYNGKVVIKPTDKANSLMKNNVFLTPGQEFVYGPDKTLVRTFRSNDQPVTAGSHNTAKDNPSLPVNAKGSWHMYNNQSLSQVFDHLSGMYKVTIMYEEKDVQKKYFVGQFKTTDSIATILNLITKANKLKFTREGNTYIIHQ</sequence>
<feature type="transmembrane region" description="Helical" evidence="1">
    <location>
        <begin position="108"/>
        <end position="128"/>
    </location>
</feature>
<organism evidence="4 5">
    <name type="scientific">Niastella populi</name>
    <dbReference type="NCBI Taxonomy" id="550983"/>
    <lineage>
        <taxon>Bacteria</taxon>
        <taxon>Pseudomonadati</taxon>
        <taxon>Bacteroidota</taxon>
        <taxon>Chitinophagia</taxon>
        <taxon>Chitinophagales</taxon>
        <taxon>Chitinophagaceae</taxon>
        <taxon>Niastella</taxon>
    </lineage>
</organism>
<gene>
    <name evidence="4" type="ORF">A4R26_16310</name>
</gene>
<dbReference type="Gene3D" id="3.55.50.30">
    <property type="match status" value="1"/>
</dbReference>
<dbReference type="Pfam" id="PF04773">
    <property type="entry name" value="FecR"/>
    <property type="match status" value="1"/>
</dbReference>
<dbReference type="Pfam" id="PF16344">
    <property type="entry name" value="FecR_C"/>
    <property type="match status" value="1"/>
</dbReference>
<reference evidence="5" key="1">
    <citation type="submission" date="2016-04" db="EMBL/GenBank/DDBJ databases">
        <authorList>
            <person name="Chen L."/>
            <person name="Zhuang W."/>
            <person name="Wang G."/>
        </authorList>
    </citation>
    <scope>NUCLEOTIDE SEQUENCE [LARGE SCALE GENOMIC DNA]</scope>
    <source>
        <strain evidence="5">208</strain>
    </source>
</reference>
<dbReference type="PANTHER" id="PTHR30273">
    <property type="entry name" value="PERIPLASMIC SIGNAL SENSOR AND SIGMA FACTOR ACTIVATOR FECR-RELATED"/>
    <property type="match status" value="1"/>
</dbReference>
<dbReference type="RefSeq" id="WP_081163599.1">
    <property type="nucleotide sequence ID" value="NZ_LWBP01000089.1"/>
</dbReference>
<dbReference type="PANTHER" id="PTHR30273:SF2">
    <property type="entry name" value="PROTEIN FECR"/>
    <property type="match status" value="1"/>
</dbReference>
<evidence type="ECO:0008006" key="6">
    <source>
        <dbReference type="Google" id="ProtNLM"/>
    </source>
</evidence>
<accession>A0A1V9G1U2</accession>
<keyword evidence="1" id="KW-0812">Transmembrane</keyword>
<protein>
    <recommendedName>
        <fullName evidence="6">FecR protein domain-containing protein</fullName>
    </recommendedName>
</protein>
<proteinExistence type="predicted"/>
<feature type="domain" description="FecR protein" evidence="2">
    <location>
        <begin position="157"/>
        <end position="246"/>
    </location>
</feature>
<comment type="caution">
    <text evidence="4">The sequence shown here is derived from an EMBL/GenBank/DDBJ whole genome shotgun (WGS) entry which is preliminary data.</text>
</comment>
<evidence type="ECO:0000259" key="3">
    <source>
        <dbReference type="Pfam" id="PF16344"/>
    </source>
</evidence>
<dbReference type="EMBL" id="LWBP01000089">
    <property type="protein sequence ID" value="OQP64609.1"/>
    <property type="molecule type" value="Genomic_DNA"/>
</dbReference>
<dbReference type="InterPro" id="IPR012373">
    <property type="entry name" value="Ferrdict_sens_TM"/>
</dbReference>
<dbReference type="GO" id="GO:0016989">
    <property type="term" value="F:sigma factor antagonist activity"/>
    <property type="evidence" value="ECO:0007669"/>
    <property type="project" value="TreeGrafter"/>
</dbReference>
<feature type="domain" description="Protein FecR C-terminal" evidence="3">
    <location>
        <begin position="314"/>
        <end position="380"/>
    </location>
</feature>
<dbReference type="InterPro" id="IPR032508">
    <property type="entry name" value="FecR_C"/>
</dbReference>
<dbReference type="AlphaFoldDB" id="A0A1V9G1U2"/>
<dbReference type="InterPro" id="IPR006860">
    <property type="entry name" value="FecR"/>
</dbReference>
<keyword evidence="5" id="KW-1185">Reference proteome</keyword>
<evidence type="ECO:0000256" key="1">
    <source>
        <dbReference type="SAM" id="Phobius"/>
    </source>
</evidence>
<dbReference type="Gene3D" id="2.60.120.1440">
    <property type="match status" value="1"/>
</dbReference>
<evidence type="ECO:0000313" key="5">
    <source>
        <dbReference type="Proteomes" id="UP000192276"/>
    </source>
</evidence>
<dbReference type="STRING" id="550983.A4R26_16310"/>
<dbReference type="OrthoDB" id="934696at2"/>
<dbReference type="Proteomes" id="UP000192276">
    <property type="component" value="Unassembled WGS sequence"/>
</dbReference>
<evidence type="ECO:0000313" key="4">
    <source>
        <dbReference type="EMBL" id="OQP64609.1"/>
    </source>
</evidence>
<keyword evidence="1" id="KW-0472">Membrane</keyword>
<name>A0A1V9G1U2_9BACT</name>